<dbReference type="PROSITE" id="PS51186">
    <property type="entry name" value="GNAT"/>
    <property type="match status" value="1"/>
</dbReference>
<keyword evidence="2 4" id="KW-0012">Acyltransferase</keyword>
<dbReference type="Gene3D" id="3.40.630.30">
    <property type="match status" value="1"/>
</dbReference>
<dbReference type="InterPro" id="IPR000182">
    <property type="entry name" value="GNAT_dom"/>
</dbReference>
<dbReference type="PANTHER" id="PTHR43877">
    <property type="entry name" value="AMINOALKYLPHOSPHONATE N-ACETYLTRANSFERASE-RELATED-RELATED"/>
    <property type="match status" value="1"/>
</dbReference>
<dbReference type="EC" id="2.3.-.-" evidence="4"/>
<protein>
    <submittedName>
        <fullName evidence="4">GNAT family N-acetyltransferase</fullName>
        <ecNumber evidence="4">2.3.-.-</ecNumber>
    </submittedName>
</protein>
<evidence type="ECO:0000256" key="2">
    <source>
        <dbReference type="ARBA" id="ARBA00023315"/>
    </source>
</evidence>
<evidence type="ECO:0000313" key="5">
    <source>
        <dbReference type="Proteomes" id="UP001597338"/>
    </source>
</evidence>
<dbReference type="Proteomes" id="UP001597338">
    <property type="component" value="Unassembled WGS sequence"/>
</dbReference>
<dbReference type="RefSeq" id="WP_377183746.1">
    <property type="nucleotide sequence ID" value="NZ_JBHUHF010000001.1"/>
</dbReference>
<name>A0ABW4UZV3_9MICO</name>
<dbReference type="Pfam" id="PF00583">
    <property type="entry name" value="Acetyltransf_1"/>
    <property type="match status" value="1"/>
</dbReference>
<proteinExistence type="predicted"/>
<dbReference type="GO" id="GO:0016746">
    <property type="term" value="F:acyltransferase activity"/>
    <property type="evidence" value="ECO:0007669"/>
    <property type="project" value="UniProtKB-KW"/>
</dbReference>
<reference evidence="5" key="1">
    <citation type="journal article" date="2019" name="Int. J. Syst. Evol. Microbiol.">
        <title>The Global Catalogue of Microorganisms (GCM) 10K type strain sequencing project: providing services to taxonomists for standard genome sequencing and annotation.</title>
        <authorList>
            <consortium name="The Broad Institute Genomics Platform"/>
            <consortium name="The Broad Institute Genome Sequencing Center for Infectious Disease"/>
            <person name="Wu L."/>
            <person name="Ma J."/>
        </authorList>
    </citation>
    <scope>NUCLEOTIDE SEQUENCE [LARGE SCALE GENOMIC DNA]</scope>
    <source>
        <strain evidence="5">CCM 7043</strain>
    </source>
</reference>
<dbReference type="InterPro" id="IPR050832">
    <property type="entry name" value="Bact_Acetyltransf"/>
</dbReference>
<dbReference type="InterPro" id="IPR016181">
    <property type="entry name" value="Acyl_CoA_acyltransferase"/>
</dbReference>
<comment type="caution">
    <text evidence="4">The sequence shown here is derived from an EMBL/GenBank/DDBJ whole genome shotgun (WGS) entry which is preliminary data.</text>
</comment>
<evidence type="ECO:0000313" key="4">
    <source>
        <dbReference type="EMBL" id="MFD2024061.1"/>
    </source>
</evidence>
<sequence>MTATVTPLTVPMINDVIALMDQGAPFITARTASDYWAYATLFSSTCPVAHVDGELAGAVMAFRSQDEPDQIYVQDVMVHPNHRRKGITSALLGTVRAQAAAWGCARLWLTSEPDNRAADAAWKALGWSNVPGDQAVDGVQVVSDFKGPGKDRAVYELLLA</sequence>
<gene>
    <name evidence="4" type="ORF">ACFSL2_00900</name>
</gene>
<dbReference type="SUPFAM" id="SSF55729">
    <property type="entry name" value="Acyl-CoA N-acyltransferases (Nat)"/>
    <property type="match status" value="1"/>
</dbReference>
<evidence type="ECO:0000259" key="3">
    <source>
        <dbReference type="PROSITE" id="PS51186"/>
    </source>
</evidence>
<evidence type="ECO:0000256" key="1">
    <source>
        <dbReference type="ARBA" id="ARBA00022679"/>
    </source>
</evidence>
<accession>A0ABW4UZV3</accession>
<keyword evidence="1 4" id="KW-0808">Transferase</keyword>
<keyword evidence="5" id="KW-1185">Reference proteome</keyword>
<dbReference type="CDD" id="cd04301">
    <property type="entry name" value="NAT_SF"/>
    <property type="match status" value="1"/>
</dbReference>
<organism evidence="4 5">
    <name type="scientific">Promicromonospora aerolata</name>
    <dbReference type="NCBI Taxonomy" id="195749"/>
    <lineage>
        <taxon>Bacteria</taxon>
        <taxon>Bacillati</taxon>
        <taxon>Actinomycetota</taxon>
        <taxon>Actinomycetes</taxon>
        <taxon>Micrococcales</taxon>
        <taxon>Promicromonosporaceae</taxon>
        <taxon>Promicromonospora</taxon>
    </lineage>
</organism>
<dbReference type="EMBL" id="JBHUHF010000001">
    <property type="protein sequence ID" value="MFD2024061.1"/>
    <property type="molecule type" value="Genomic_DNA"/>
</dbReference>
<feature type="domain" description="N-acetyltransferase" evidence="3">
    <location>
        <begin position="3"/>
        <end position="160"/>
    </location>
</feature>